<dbReference type="RefSeq" id="WP_003292177.1">
    <property type="nucleotide sequence ID" value="NZ_KK020678.1"/>
</dbReference>
<accession>A0A061JTB5</accession>
<sequence>MDEIAKRCLDQYRNMKSDNERRKIEGLHDYSLIASLLKPSNEVTLHSRFLCSMLNPKGLHYQGSVFLELFLKELPEQFRRFDLERATVVREKDSIDVLIHDGERALIVENKIDAPDQRYQISRYIGCVHRKLFAGEEDLSDRVAVIYLSAWRSQPSKRSNSLAGFSLAGNVLRWEGYGGTKPHADLPDFRDNANVAIPFHHVPYFPSLVRWAENCAEMAPTGGIRNAFEEYRLVLERLQKPKSWRKIMRLDSYAMSLPDTEQRDMYAFMIEAQMALDRFIAARLFEGLKALFGEAALVERGPFKTLDEDNLFKWLTKQGRNKAWERVGAVFDAPTRPVALVFASEFAYMGVMDERPLWDKACRHANLIHGGNVRRLLRTQQDGVYRFLDYIHKQAAQCGVLAAPLKNKSSDAK</sequence>
<evidence type="ECO:0008006" key="3">
    <source>
        <dbReference type="Google" id="ProtNLM"/>
    </source>
</evidence>
<evidence type="ECO:0000313" key="1">
    <source>
        <dbReference type="EMBL" id="EWC41399.1"/>
    </source>
</evidence>
<name>A0A061JTB5_STUST</name>
<protein>
    <recommendedName>
        <fullName evidence="3">PD-(D/E)XK nuclease superfamily protein</fullName>
    </recommendedName>
</protein>
<dbReference type="AlphaFoldDB" id="A0A061JTB5"/>
<dbReference type="EMBL" id="AMCZ02000011">
    <property type="protein sequence ID" value="EWC41399.1"/>
    <property type="molecule type" value="Genomic_DNA"/>
</dbReference>
<evidence type="ECO:0000313" key="2">
    <source>
        <dbReference type="Proteomes" id="UP000026923"/>
    </source>
</evidence>
<comment type="caution">
    <text evidence="1">The sequence shown here is derived from an EMBL/GenBank/DDBJ whole genome shotgun (WGS) entry which is preliminary data.</text>
</comment>
<organism evidence="1 2">
    <name type="scientific">Stutzerimonas stutzeri KOS6</name>
    <dbReference type="NCBI Taxonomy" id="1218352"/>
    <lineage>
        <taxon>Bacteria</taxon>
        <taxon>Pseudomonadati</taxon>
        <taxon>Pseudomonadota</taxon>
        <taxon>Gammaproteobacteria</taxon>
        <taxon>Pseudomonadales</taxon>
        <taxon>Pseudomonadaceae</taxon>
        <taxon>Stutzerimonas</taxon>
    </lineage>
</organism>
<proteinExistence type="predicted"/>
<reference evidence="1 2" key="1">
    <citation type="journal article" date="2013" name="Genome Announc.">
        <title>Draft Genome of the Nitrogen-Fixing Bacterium Pseudomonas stutzeri Strain KOS6 Isolated from Industrial Hydrocarbon Sludge.</title>
        <authorList>
            <person name="Grigoryeva T.V."/>
            <person name="Laikov A.V."/>
            <person name="Naumova R.P."/>
            <person name="Manolov A.I."/>
            <person name="Larin A.K."/>
            <person name="Karpova I.Y."/>
            <person name="Semashko T.A."/>
            <person name="Alexeev D.G."/>
            <person name="Kostryukova E.S."/>
            <person name="Muller R."/>
            <person name="Govorun V.M."/>
        </authorList>
    </citation>
    <scope>NUCLEOTIDE SEQUENCE [LARGE SCALE GENOMIC DNA]</scope>
    <source>
        <strain evidence="1 2">KOS6</strain>
    </source>
</reference>
<dbReference type="InterPro" id="IPR029470">
    <property type="entry name" value="PDDEXK_4"/>
</dbReference>
<dbReference type="Proteomes" id="UP000026923">
    <property type="component" value="Unassembled WGS sequence"/>
</dbReference>
<dbReference type="Pfam" id="PF14281">
    <property type="entry name" value="PDDEXK_4"/>
    <property type="match status" value="1"/>
</dbReference>
<dbReference type="HOGENOM" id="CLU_665436_0_0_6"/>
<gene>
    <name evidence="1" type="ORF">B597_010730</name>
</gene>